<feature type="compositionally biased region" description="Polar residues" evidence="2">
    <location>
        <begin position="183"/>
        <end position="212"/>
    </location>
</feature>
<reference evidence="3" key="1">
    <citation type="submission" date="2020-01" db="EMBL/GenBank/DDBJ databases">
        <authorList>
            <consortium name="DOE Joint Genome Institute"/>
            <person name="Haridas S."/>
            <person name="Albert R."/>
            <person name="Binder M."/>
            <person name="Bloem J."/>
            <person name="Labutti K."/>
            <person name="Salamov A."/>
            <person name="Andreopoulos B."/>
            <person name="Baker S.E."/>
            <person name="Barry K."/>
            <person name="Bills G."/>
            <person name="Bluhm B.H."/>
            <person name="Cannon C."/>
            <person name="Castanera R."/>
            <person name="Culley D.E."/>
            <person name="Daum C."/>
            <person name="Ezra D."/>
            <person name="Gonzalez J.B."/>
            <person name="Henrissat B."/>
            <person name="Kuo A."/>
            <person name="Liang C."/>
            <person name="Lipzen A."/>
            <person name="Lutzoni F."/>
            <person name="Magnuson J."/>
            <person name="Mondo S."/>
            <person name="Nolan M."/>
            <person name="Ohm R."/>
            <person name="Pangilinan J."/>
            <person name="Park H.-J."/>
            <person name="Ramirez L."/>
            <person name="Alfaro M."/>
            <person name="Sun H."/>
            <person name="Tritt A."/>
            <person name="Yoshinaga Y."/>
            <person name="Zwiers L.-H."/>
            <person name="Turgeon B.G."/>
            <person name="Goodwin S.B."/>
            <person name="Spatafora J.W."/>
            <person name="Crous P.W."/>
            <person name="Grigoriev I.V."/>
        </authorList>
    </citation>
    <scope>NUCLEOTIDE SEQUENCE</scope>
    <source>
        <strain evidence="3">CBS 394.84</strain>
    </source>
</reference>
<feature type="compositionally biased region" description="Basic residues" evidence="2">
    <location>
        <begin position="110"/>
        <end position="122"/>
    </location>
</feature>
<evidence type="ECO:0000256" key="1">
    <source>
        <dbReference type="SAM" id="Coils"/>
    </source>
</evidence>
<comment type="caution">
    <text evidence="3">The sequence shown here is derived from an EMBL/GenBank/DDBJ whole genome shotgun (WGS) entry which is preliminary data.</text>
</comment>
<protein>
    <submittedName>
        <fullName evidence="3">Uncharacterized protein</fullName>
    </submittedName>
</protein>
<dbReference type="EMBL" id="ML976614">
    <property type="protein sequence ID" value="KAF1849716.1"/>
    <property type="molecule type" value="Genomic_DNA"/>
</dbReference>
<sequence length="612" mass="69176">MATPMMSNPDLVEILAHLDYIVAGPKTRSLQDSNTEEQMDKILVELSDILLNRYSKEQLRERLWQEFRHGYTYPEYNFPLLFLHGSCEVKTIDSETTSLIKERLRKIHLHMAKHMPRSRRSKSIPPASMVMSRRNPRNSSTPAQPSKRSNAGNLSKIVNKTNTSRKKKSSSKAGNRDKPVSRYHTTQPSDSSIKTSENSFHLSNASSSTKNVATPGPLSNRAPVRRLTPTSSSPEINEINTIAPRNARATNSPCITTSSPESSAQLVFELTHYKKRWEEAEQECNKLKKEMRQMESFYTLTKGIPENMFKELRHKTRQNINLRKRLDDRLDLEPHFSIRTALGETPTTQRLCSSFQHMKVQLASILVTNDTEKLLIDSLYGISANLDALLCIIFDADIQKGTEKLSNASPVTLCELIQALTGAAIHRWVFEKGYRSNTMTITPLLQRYRDLIRNLAGHETLCDLDTTAHQSLIREKDFNEVIIPRMTSEYTTLLLDALQPLFSKSLQSKTREGLKSPLDCIFGLAMQIRSLSLVGTEEYESVWPSSGSLFDNNEMETEQSESNNAANLVRLPLLPGIRAYSKQKAMVGYHGFGNGEGPNKTPKYVCKALVLI</sequence>
<feature type="region of interest" description="Disordered" evidence="2">
    <location>
        <begin position="110"/>
        <end position="239"/>
    </location>
</feature>
<accession>A0A9P4GRD9</accession>
<gene>
    <name evidence="3" type="ORF">K460DRAFT_324282</name>
</gene>
<feature type="coiled-coil region" evidence="1">
    <location>
        <begin position="270"/>
        <end position="297"/>
    </location>
</feature>
<evidence type="ECO:0000256" key="2">
    <source>
        <dbReference type="SAM" id="MobiDB-lite"/>
    </source>
</evidence>
<dbReference type="Proteomes" id="UP000800039">
    <property type="component" value="Unassembled WGS sequence"/>
</dbReference>
<feature type="compositionally biased region" description="Polar residues" evidence="2">
    <location>
        <begin position="228"/>
        <end position="239"/>
    </location>
</feature>
<keyword evidence="4" id="KW-1185">Reference proteome</keyword>
<dbReference type="AlphaFoldDB" id="A0A9P4GRD9"/>
<proteinExistence type="predicted"/>
<name>A0A9P4GRD9_9PLEO</name>
<dbReference type="RefSeq" id="XP_040792279.1">
    <property type="nucleotide sequence ID" value="XM_040930565.1"/>
</dbReference>
<evidence type="ECO:0000313" key="4">
    <source>
        <dbReference type="Proteomes" id="UP000800039"/>
    </source>
</evidence>
<feature type="compositionally biased region" description="Polar residues" evidence="2">
    <location>
        <begin position="137"/>
        <end position="162"/>
    </location>
</feature>
<organism evidence="3 4">
    <name type="scientific">Cucurbitaria berberidis CBS 394.84</name>
    <dbReference type="NCBI Taxonomy" id="1168544"/>
    <lineage>
        <taxon>Eukaryota</taxon>
        <taxon>Fungi</taxon>
        <taxon>Dikarya</taxon>
        <taxon>Ascomycota</taxon>
        <taxon>Pezizomycotina</taxon>
        <taxon>Dothideomycetes</taxon>
        <taxon>Pleosporomycetidae</taxon>
        <taxon>Pleosporales</taxon>
        <taxon>Pleosporineae</taxon>
        <taxon>Cucurbitariaceae</taxon>
        <taxon>Cucurbitaria</taxon>
    </lineage>
</organism>
<dbReference type="GeneID" id="63847817"/>
<dbReference type="OrthoDB" id="303107at2759"/>
<keyword evidence="1" id="KW-0175">Coiled coil</keyword>
<evidence type="ECO:0000313" key="3">
    <source>
        <dbReference type="EMBL" id="KAF1849716.1"/>
    </source>
</evidence>